<evidence type="ECO:0000313" key="3">
    <source>
        <dbReference type="Proteomes" id="UP001419910"/>
    </source>
</evidence>
<dbReference type="Proteomes" id="UP001419910">
    <property type="component" value="Unassembled WGS sequence"/>
</dbReference>
<feature type="signal peptide" evidence="1">
    <location>
        <begin position="1"/>
        <end position="24"/>
    </location>
</feature>
<evidence type="ECO:0000256" key="1">
    <source>
        <dbReference type="SAM" id="SignalP"/>
    </source>
</evidence>
<name>A0ABU9Y6Y6_9SPHN</name>
<dbReference type="RefSeq" id="WP_343892554.1">
    <property type="nucleotide sequence ID" value="NZ_BAAAEH010000060.1"/>
</dbReference>
<keyword evidence="1" id="KW-0732">Signal</keyword>
<feature type="chain" id="PRO_5045413575" description="DUF3108 domain-containing protein" evidence="1">
    <location>
        <begin position="25"/>
        <end position="167"/>
    </location>
</feature>
<accession>A0ABU9Y6Y6</accession>
<reference evidence="2 3" key="1">
    <citation type="submission" date="2024-05" db="EMBL/GenBank/DDBJ databases">
        <authorList>
            <person name="Liu Q."/>
            <person name="Xin Y.-H."/>
        </authorList>
    </citation>
    <scope>NUCLEOTIDE SEQUENCE [LARGE SCALE GENOMIC DNA]</scope>
    <source>
        <strain evidence="2 3">CGMCC 1.10181</strain>
    </source>
</reference>
<evidence type="ECO:0008006" key="4">
    <source>
        <dbReference type="Google" id="ProtNLM"/>
    </source>
</evidence>
<proteinExistence type="predicted"/>
<dbReference type="EMBL" id="JBDIME010000018">
    <property type="protein sequence ID" value="MEN2791557.1"/>
    <property type="molecule type" value="Genomic_DNA"/>
</dbReference>
<gene>
    <name evidence="2" type="ORF">ABC974_18120</name>
</gene>
<comment type="caution">
    <text evidence="2">The sequence shown here is derived from an EMBL/GenBank/DDBJ whole genome shotgun (WGS) entry which is preliminary data.</text>
</comment>
<keyword evidence="3" id="KW-1185">Reference proteome</keyword>
<organism evidence="2 3">
    <name type="scientific">Sphingomonas oligophenolica</name>
    <dbReference type="NCBI Taxonomy" id="301154"/>
    <lineage>
        <taxon>Bacteria</taxon>
        <taxon>Pseudomonadati</taxon>
        <taxon>Pseudomonadota</taxon>
        <taxon>Alphaproteobacteria</taxon>
        <taxon>Sphingomonadales</taxon>
        <taxon>Sphingomonadaceae</taxon>
        <taxon>Sphingomonas</taxon>
    </lineage>
</organism>
<protein>
    <recommendedName>
        <fullName evidence="4">DUF3108 domain-containing protein</fullName>
    </recommendedName>
</protein>
<sequence>MAKISAVKLTVFLLVSLLLPASLRCEEPARHDYILAVARLYSPKYVTSPSEESGGPYEGEIYLGGVYSIRVKFIRVVSGSFDVTPKRMRLIANGAHYFAWSSPKLLLIKKSDRFGYRIVNWAKISPKDSRNVCLPEDDVKSLMSDAMFTASDGHGMRCEHRPDARPR</sequence>
<evidence type="ECO:0000313" key="2">
    <source>
        <dbReference type="EMBL" id="MEN2791557.1"/>
    </source>
</evidence>